<evidence type="ECO:0000259" key="1">
    <source>
        <dbReference type="Pfam" id="PF04480"/>
    </source>
</evidence>
<comment type="caution">
    <text evidence="2">The sequence shown here is derived from an EMBL/GenBank/DDBJ whole genome shotgun (WGS) entry which is preliminary data.</text>
</comment>
<dbReference type="RefSeq" id="WP_136335965.1">
    <property type="nucleotide sequence ID" value="NZ_QXMP01000021.1"/>
</dbReference>
<keyword evidence="3" id="KW-1185">Reference proteome</keyword>
<evidence type="ECO:0000313" key="3">
    <source>
        <dbReference type="Proteomes" id="UP000305939"/>
    </source>
</evidence>
<sequence length="136" mass="16274">MKSSKDHYYDLEKWKKIHSKSSINFMDLQLSLTETELKLKEILESKPFIKHNFKCKHPVGPYIMDFYSEALKLIIQIDTEYNERRRDVSYEIERNKLFEYNDIKTLSFHEELIITAPNGLRAVLEEMLNPRSSFPL</sequence>
<protein>
    <submittedName>
        <fullName evidence="2">DUF559 domain-containing protein</fullName>
    </submittedName>
</protein>
<dbReference type="Pfam" id="PF04480">
    <property type="entry name" value="DUF559"/>
    <property type="match status" value="1"/>
</dbReference>
<accession>A0A4S3M022</accession>
<dbReference type="Proteomes" id="UP000305939">
    <property type="component" value="Unassembled WGS sequence"/>
</dbReference>
<gene>
    <name evidence="2" type="ORF">E7Z59_08910</name>
</gene>
<dbReference type="OrthoDB" id="9798754at2"/>
<dbReference type="PANTHER" id="PTHR38590">
    <property type="entry name" value="BLL0828 PROTEIN"/>
    <property type="match status" value="1"/>
</dbReference>
<dbReference type="EMBL" id="SSMC01000002">
    <property type="protein sequence ID" value="THD67760.1"/>
    <property type="molecule type" value="Genomic_DNA"/>
</dbReference>
<dbReference type="Gene3D" id="3.40.960.10">
    <property type="entry name" value="VSR Endonuclease"/>
    <property type="match status" value="1"/>
</dbReference>
<evidence type="ECO:0000313" key="2">
    <source>
        <dbReference type="EMBL" id="THD67760.1"/>
    </source>
</evidence>
<feature type="domain" description="DUF559" evidence="1">
    <location>
        <begin position="27"/>
        <end position="120"/>
    </location>
</feature>
<dbReference type="InterPro" id="IPR047216">
    <property type="entry name" value="Endonuclease_DUF559_bact"/>
</dbReference>
<dbReference type="InterPro" id="IPR007569">
    <property type="entry name" value="DUF559"/>
</dbReference>
<organism evidence="2 3">
    <name type="scientific">Robertkochia marina</name>
    <dbReference type="NCBI Taxonomy" id="1227945"/>
    <lineage>
        <taxon>Bacteria</taxon>
        <taxon>Pseudomonadati</taxon>
        <taxon>Bacteroidota</taxon>
        <taxon>Flavobacteriia</taxon>
        <taxon>Flavobacteriales</taxon>
        <taxon>Flavobacteriaceae</taxon>
        <taxon>Robertkochia</taxon>
    </lineage>
</organism>
<dbReference type="AlphaFoldDB" id="A0A4S3M022"/>
<name>A0A4S3M022_9FLAO</name>
<reference evidence="2 3" key="1">
    <citation type="submission" date="2019-04" db="EMBL/GenBank/DDBJ databases">
        <title>Draft genome sequence of Robertkochia marina CC-AMO-30D.</title>
        <authorList>
            <person name="Hameed A."/>
            <person name="Lin S.-Y."/>
            <person name="Shahina M."/>
            <person name="Lai W.-A."/>
            <person name="Young C.-C."/>
        </authorList>
    </citation>
    <scope>NUCLEOTIDE SEQUENCE [LARGE SCALE GENOMIC DNA]</scope>
    <source>
        <strain evidence="2 3">CC-AMO-30D</strain>
    </source>
</reference>
<dbReference type="PANTHER" id="PTHR38590:SF1">
    <property type="entry name" value="BLL0828 PROTEIN"/>
    <property type="match status" value="1"/>
</dbReference>
<proteinExistence type="predicted"/>